<keyword evidence="2" id="KW-0812">Transmembrane</keyword>
<feature type="transmembrane region" description="Helical" evidence="2">
    <location>
        <begin position="37"/>
        <end position="59"/>
    </location>
</feature>
<evidence type="ECO:0000259" key="3">
    <source>
        <dbReference type="Pfam" id="PF25973"/>
    </source>
</evidence>
<comment type="caution">
    <text evidence="5">The sequence shown here is derived from an EMBL/GenBank/DDBJ whole genome shotgun (WGS) entry which is preliminary data.</text>
</comment>
<protein>
    <submittedName>
        <fullName evidence="5">HlyD family efflux transporter periplasmic adaptor subunit</fullName>
    </submittedName>
</protein>
<proteinExistence type="predicted"/>
<keyword evidence="1" id="KW-0175">Coiled coil</keyword>
<dbReference type="Gene3D" id="2.40.30.170">
    <property type="match status" value="1"/>
</dbReference>
<name>A0A9X1IE03_9PROT</name>
<sequence>MTVPSQRPLFRQEVLAFQQQERQWGRVVPMQPLRIRLTVWFIIGAAAAIIAFLFFAQYARKETVAGYLMPAAGTARVFPHQPGTVSAIHVAQGQAVEEGQPLLEVTTTQIALNGEDVNAAILASLAQQRDSLLRQIASEERRTASERDRLTAQMQSLETELGQLSAQVTVQRDRIRLVERIVASGAQLSSRGLVSELDQRRREEALLEQRQALNSLAQQLTARQGQLTETRFALEQLPFLQAEKIQALRNELSTVEQRTAEVNGRRAYVLRAPIAGRISSLQVSVGQPADPQRLLVQIVPAQSPLQAELFIPARAIGFVEVGQPVRILYDAFPYQQFGTYRGRVEKVSQTILTSTDVATPVTLNEPAYRATVMLERPDVDAYGKKIPLQPDMLLKADIILEKRTLVDWILNPLLSARIQG</sequence>
<evidence type="ECO:0000256" key="1">
    <source>
        <dbReference type="SAM" id="Coils"/>
    </source>
</evidence>
<dbReference type="PRINTS" id="PR01490">
    <property type="entry name" value="RTXTOXIND"/>
</dbReference>
<gene>
    <name evidence="5" type="ORF">LHA35_14600</name>
</gene>
<dbReference type="InterPro" id="IPR050739">
    <property type="entry name" value="MFP"/>
</dbReference>
<dbReference type="AlphaFoldDB" id="A0A9X1IE03"/>
<feature type="coiled-coil region" evidence="1">
    <location>
        <begin position="122"/>
        <end position="174"/>
    </location>
</feature>
<dbReference type="PANTHER" id="PTHR30386">
    <property type="entry name" value="MEMBRANE FUSION SUBUNIT OF EMRAB-TOLC MULTIDRUG EFFLUX PUMP"/>
    <property type="match status" value="1"/>
</dbReference>
<dbReference type="Pfam" id="PF26002">
    <property type="entry name" value="Beta-barrel_AprE"/>
    <property type="match status" value="1"/>
</dbReference>
<dbReference type="Proteomes" id="UP001139311">
    <property type="component" value="Unassembled WGS sequence"/>
</dbReference>
<evidence type="ECO:0000313" key="5">
    <source>
        <dbReference type="EMBL" id="MCB4822964.1"/>
    </source>
</evidence>
<accession>A0A9X1IE03</accession>
<keyword evidence="6" id="KW-1185">Reference proteome</keyword>
<dbReference type="Pfam" id="PF25973">
    <property type="entry name" value="BSH_CzcB"/>
    <property type="match status" value="1"/>
</dbReference>
<evidence type="ECO:0000313" key="6">
    <source>
        <dbReference type="Proteomes" id="UP001139311"/>
    </source>
</evidence>
<keyword evidence="2" id="KW-1133">Transmembrane helix</keyword>
<reference evidence="5" key="1">
    <citation type="submission" date="2021-10" db="EMBL/GenBank/DDBJ databases">
        <title>Roseicella aerolatum sp. nov., isolated from aerosols of e-waste dismantling site.</title>
        <authorList>
            <person name="Qin T."/>
        </authorList>
    </citation>
    <scope>NUCLEOTIDE SEQUENCE</scope>
    <source>
        <strain evidence="5">GB24</strain>
    </source>
</reference>
<dbReference type="RefSeq" id="WP_226609022.1">
    <property type="nucleotide sequence ID" value="NZ_JAJAQI010000021.1"/>
</dbReference>
<feature type="domain" description="CzcB-like barrel-sandwich hybrid" evidence="3">
    <location>
        <begin position="74"/>
        <end position="293"/>
    </location>
</feature>
<keyword evidence="2" id="KW-0472">Membrane</keyword>
<evidence type="ECO:0000256" key="2">
    <source>
        <dbReference type="SAM" id="Phobius"/>
    </source>
</evidence>
<dbReference type="PANTHER" id="PTHR30386:SF28">
    <property type="entry name" value="EXPORTED PROTEIN"/>
    <property type="match status" value="1"/>
</dbReference>
<dbReference type="InterPro" id="IPR058982">
    <property type="entry name" value="Beta-barrel_AprE"/>
</dbReference>
<evidence type="ECO:0000259" key="4">
    <source>
        <dbReference type="Pfam" id="PF26002"/>
    </source>
</evidence>
<dbReference type="EMBL" id="JAJAQI010000021">
    <property type="protein sequence ID" value="MCB4822964.1"/>
    <property type="molecule type" value="Genomic_DNA"/>
</dbReference>
<feature type="domain" description="AprE-like beta-barrel" evidence="4">
    <location>
        <begin position="307"/>
        <end position="399"/>
    </location>
</feature>
<dbReference type="InterPro" id="IPR058647">
    <property type="entry name" value="BSH_CzcB-like"/>
</dbReference>
<dbReference type="Gene3D" id="2.40.50.100">
    <property type="match status" value="1"/>
</dbReference>
<feature type="coiled-coil region" evidence="1">
    <location>
        <begin position="203"/>
        <end position="265"/>
    </location>
</feature>
<organism evidence="5 6">
    <name type="scientific">Roseicella aerolata</name>
    <dbReference type="NCBI Taxonomy" id="2883479"/>
    <lineage>
        <taxon>Bacteria</taxon>
        <taxon>Pseudomonadati</taxon>
        <taxon>Pseudomonadota</taxon>
        <taxon>Alphaproteobacteria</taxon>
        <taxon>Acetobacterales</taxon>
        <taxon>Roseomonadaceae</taxon>
        <taxon>Roseicella</taxon>
    </lineage>
</organism>